<gene>
    <name evidence="1" type="ORF">HBR001_LOCUS6976</name>
</gene>
<dbReference type="InterPro" id="IPR011990">
    <property type="entry name" value="TPR-like_helical_dom_sf"/>
</dbReference>
<reference evidence="1" key="1">
    <citation type="submission" date="2022-12" db="EMBL/GenBank/DDBJ databases">
        <authorList>
            <person name="Webb A."/>
        </authorList>
    </citation>
    <scope>NUCLEOTIDE SEQUENCE</scope>
    <source>
        <strain evidence="1">Hp1</strain>
    </source>
</reference>
<evidence type="ECO:0008006" key="3">
    <source>
        <dbReference type="Google" id="ProtNLM"/>
    </source>
</evidence>
<proteinExistence type="predicted"/>
<dbReference type="EMBL" id="CANTFL010001327">
    <property type="protein sequence ID" value="CAI5736875.1"/>
    <property type="molecule type" value="Genomic_DNA"/>
</dbReference>
<name>A0AAV0UM55_HYABA</name>
<protein>
    <recommendedName>
        <fullName evidence="3">Pentacotripeptide-repeat region of PRORP domain-containing protein</fullName>
    </recommendedName>
</protein>
<dbReference type="Proteomes" id="UP001162031">
    <property type="component" value="Unassembled WGS sequence"/>
</dbReference>
<dbReference type="AlphaFoldDB" id="A0AAV0UM55"/>
<dbReference type="Gene3D" id="1.25.40.10">
    <property type="entry name" value="Tetratricopeptide repeat domain"/>
    <property type="match status" value="1"/>
</dbReference>
<keyword evidence="2" id="KW-1185">Reference proteome</keyword>
<evidence type="ECO:0000313" key="1">
    <source>
        <dbReference type="EMBL" id="CAI5736875.1"/>
    </source>
</evidence>
<organism evidence="1 2">
    <name type="scientific">Hyaloperonospora brassicae</name>
    <name type="common">Brassica downy mildew</name>
    <name type="synonym">Peronospora brassicae</name>
    <dbReference type="NCBI Taxonomy" id="162125"/>
    <lineage>
        <taxon>Eukaryota</taxon>
        <taxon>Sar</taxon>
        <taxon>Stramenopiles</taxon>
        <taxon>Oomycota</taxon>
        <taxon>Peronosporomycetes</taxon>
        <taxon>Peronosporales</taxon>
        <taxon>Peronosporaceae</taxon>
        <taxon>Hyaloperonospora</taxon>
    </lineage>
</organism>
<sequence>MAGRGLQALRRAVLSRDQRPGARRVALCWSLRSFSASATSAAAAASPAAVPTRSATEWLADIQRVAARDVPIKRSKLSSYLKSVTTSEELEKAKEILKIYEKKRVDPDATAAGVFVKKALELDAPDVVLDVLAANHRIGLFLEPASLNKVLWTFLKKGELDKVFTLHEIGQRQYKVKNTDRTFDVLVRAALEQQDYEKAVELLKTAAETQSLQRVTCNNLLFKLKDEGMQDKIEEVAALMKMAGVEPNETTKQVLP</sequence>
<accession>A0AAV0UM55</accession>
<comment type="caution">
    <text evidence="1">The sequence shown here is derived from an EMBL/GenBank/DDBJ whole genome shotgun (WGS) entry which is preliminary data.</text>
</comment>
<evidence type="ECO:0000313" key="2">
    <source>
        <dbReference type="Proteomes" id="UP001162031"/>
    </source>
</evidence>